<keyword evidence="3" id="KW-0238">DNA-binding</keyword>
<dbReference type="GO" id="GO:0005634">
    <property type="term" value="C:nucleus"/>
    <property type="evidence" value="ECO:0007669"/>
    <property type="project" value="UniProtKB-SubCell"/>
</dbReference>
<comment type="subcellular location">
    <subcellularLocation>
        <location evidence="1">Nucleus</location>
    </subcellularLocation>
</comment>
<dbReference type="InterPro" id="IPR044810">
    <property type="entry name" value="WRKY_plant"/>
</dbReference>
<feature type="domain" description="WRKY" evidence="7">
    <location>
        <begin position="261"/>
        <end position="326"/>
    </location>
</feature>
<evidence type="ECO:0000313" key="9">
    <source>
        <dbReference type="Proteomes" id="UP000886595"/>
    </source>
</evidence>
<name>A0A8X7RQC7_BRACI</name>
<organism evidence="8 9">
    <name type="scientific">Brassica carinata</name>
    <name type="common">Ethiopian mustard</name>
    <name type="synonym">Abyssinian cabbage</name>
    <dbReference type="NCBI Taxonomy" id="52824"/>
    <lineage>
        <taxon>Eukaryota</taxon>
        <taxon>Viridiplantae</taxon>
        <taxon>Streptophyta</taxon>
        <taxon>Embryophyta</taxon>
        <taxon>Tracheophyta</taxon>
        <taxon>Spermatophyta</taxon>
        <taxon>Magnoliopsida</taxon>
        <taxon>eudicotyledons</taxon>
        <taxon>Gunneridae</taxon>
        <taxon>Pentapetalae</taxon>
        <taxon>rosids</taxon>
        <taxon>malvids</taxon>
        <taxon>Brassicales</taxon>
        <taxon>Brassicaceae</taxon>
        <taxon>Brassiceae</taxon>
        <taxon>Brassica</taxon>
    </lineage>
</organism>
<evidence type="ECO:0000256" key="3">
    <source>
        <dbReference type="ARBA" id="ARBA00023125"/>
    </source>
</evidence>
<dbReference type="OrthoDB" id="1049501at2759"/>
<feature type="region of interest" description="Disordered" evidence="6">
    <location>
        <begin position="119"/>
        <end position="183"/>
    </location>
</feature>
<dbReference type="PANTHER" id="PTHR31221:SF242">
    <property type="entry name" value="WRKY DOMAIN-CONTAINING PROTEIN"/>
    <property type="match status" value="1"/>
</dbReference>
<evidence type="ECO:0000256" key="6">
    <source>
        <dbReference type="SAM" id="MobiDB-lite"/>
    </source>
</evidence>
<dbReference type="InterPro" id="IPR036576">
    <property type="entry name" value="WRKY_dom_sf"/>
</dbReference>
<keyword evidence="5" id="KW-0539">Nucleus</keyword>
<feature type="compositionally biased region" description="Basic residues" evidence="6">
    <location>
        <begin position="137"/>
        <end position="150"/>
    </location>
</feature>
<dbReference type="GO" id="GO:0003700">
    <property type="term" value="F:DNA-binding transcription factor activity"/>
    <property type="evidence" value="ECO:0007669"/>
    <property type="project" value="InterPro"/>
</dbReference>
<dbReference type="Proteomes" id="UP000886595">
    <property type="component" value="Unassembled WGS sequence"/>
</dbReference>
<dbReference type="GO" id="GO:0043565">
    <property type="term" value="F:sequence-specific DNA binding"/>
    <property type="evidence" value="ECO:0007669"/>
    <property type="project" value="InterPro"/>
</dbReference>
<dbReference type="SMART" id="SM00774">
    <property type="entry name" value="WRKY"/>
    <property type="match status" value="1"/>
</dbReference>
<evidence type="ECO:0000313" key="8">
    <source>
        <dbReference type="EMBL" id="KAG2292340.1"/>
    </source>
</evidence>
<evidence type="ECO:0000256" key="2">
    <source>
        <dbReference type="ARBA" id="ARBA00023015"/>
    </source>
</evidence>
<dbReference type="Gene3D" id="2.20.25.80">
    <property type="entry name" value="WRKY domain"/>
    <property type="match status" value="1"/>
</dbReference>
<dbReference type="Pfam" id="PF03106">
    <property type="entry name" value="WRKY"/>
    <property type="match status" value="1"/>
</dbReference>
<keyword evidence="9" id="KW-1185">Reference proteome</keyword>
<keyword evidence="2" id="KW-0805">Transcription regulation</keyword>
<protein>
    <recommendedName>
        <fullName evidence="7">WRKY domain-containing protein</fullName>
    </recommendedName>
</protein>
<comment type="caution">
    <text evidence="8">The sequence shown here is derived from an EMBL/GenBank/DDBJ whole genome shotgun (WGS) entry which is preliminary data.</text>
</comment>
<evidence type="ECO:0000256" key="4">
    <source>
        <dbReference type="ARBA" id="ARBA00023163"/>
    </source>
</evidence>
<dbReference type="PANTHER" id="PTHR31221">
    <property type="entry name" value="WRKY TRANSCRIPTION FACTOR PROTEIN 1-RELATED"/>
    <property type="match status" value="1"/>
</dbReference>
<proteinExistence type="predicted"/>
<dbReference type="SUPFAM" id="SSF118290">
    <property type="entry name" value="WRKY DNA-binding domain"/>
    <property type="match status" value="1"/>
</dbReference>
<sequence length="399" mass="44039">MIGWVTIDMKGSIIAVGRRGITVTETTCSSSSRYFQWGFPHIAYQYGNERTRIPDRDGGRSFPFPASLAAHSGNLPMREMTPHYLAALESARGELPKIRTSASKSPDLTARVPIMDRLGPLLDEANSTDKDPTGSLARRKPGRPPGRRTTKASPIQGAGSKCRIANAKPPIAPPSPVAIIGPPEVVESSGGDHATMMISNNGLPHQRIDVDQAPEDHNIVDVLNVEPSSPKRRGNEVSLSNMIIASRTGRYDERVIIQMKSEENNLDDGYSWKKYGQKLIRGNPNARSYYKCTFAGCDVKKHVERRADNVKSLVITYYGNHEHDAPVKRRKCYSLKKRSGSSMFQDASNRTPRLGRPPFSSSAFQVFPPSLEPHLDMTQINMNGLSKLPSLPANQMVHI</sequence>
<evidence type="ECO:0000256" key="5">
    <source>
        <dbReference type="ARBA" id="ARBA00023242"/>
    </source>
</evidence>
<dbReference type="EMBL" id="JAAMPC010000009">
    <property type="protein sequence ID" value="KAG2292340.1"/>
    <property type="molecule type" value="Genomic_DNA"/>
</dbReference>
<dbReference type="InterPro" id="IPR003657">
    <property type="entry name" value="WRKY_dom"/>
</dbReference>
<evidence type="ECO:0000256" key="1">
    <source>
        <dbReference type="ARBA" id="ARBA00004123"/>
    </source>
</evidence>
<accession>A0A8X7RQC7</accession>
<reference evidence="8 9" key="1">
    <citation type="submission" date="2020-02" db="EMBL/GenBank/DDBJ databases">
        <authorList>
            <person name="Ma Q."/>
            <person name="Huang Y."/>
            <person name="Song X."/>
            <person name="Pei D."/>
        </authorList>
    </citation>
    <scope>NUCLEOTIDE SEQUENCE [LARGE SCALE GENOMIC DNA]</scope>
    <source>
        <strain evidence="8">Sxm20200214</strain>
        <tissue evidence="8">Leaf</tissue>
    </source>
</reference>
<gene>
    <name evidence="8" type="ORF">Bca52824_039009</name>
</gene>
<keyword evidence="4" id="KW-0804">Transcription</keyword>
<dbReference type="AlphaFoldDB" id="A0A8X7RQC7"/>
<evidence type="ECO:0000259" key="7">
    <source>
        <dbReference type="PROSITE" id="PS50811"/>
    </source>
</evidence>
<dbReference type="PROSITE" id="PS50811">
    <property type="entry name" value="WRKY"/>
    <property type="match status" value="1"/>
</dbReference>